<accession>A0A1B8G900</accession>
<dbReference type="InterPro" id="IPR013149">
    <property type="entry name" value="ADH-like_C"/>
</dbReference>
<dbReference type="SUPFAM" id="SSF51735">
    <property type="entry name" value="NAD(P)-binding Rossmann-fold domains"/>
    <property type="match status" value="1"/>
</dbReference>
<dbReference type="Proteomes" id="UP000091956">
    <property type="component" value="Unassembled WGS sequence"/>
</dbReference>
<sequence length="355" mass="37335">MPKAIVMDEQPGKPGKVYWPLKSITVPLPTPGPNEVVVRILCAALNHRDLFARQKLYRGAAGNIPILADGCGIVVSAGSSDNEKKWQGKRVLIAPARGWNADLRGPEREFAILGGTKQYPDGTCQEFICVPSSQVLACPPHLSDAEAAAIPLAALTAWRATMVKAVVSSGQRVLVTGIGGGVALFALQFAVAAGAEVWVTSGSAEKVARAVELGAKGGVSYKEKDWAQKLLKHTSKGGKSGLFDAVIDGAGGDVITAAVVLLRTGGIVASYGMTVGPKVVFPMPAVMKNIEMRGSTMGSLAELADAVRYISSKRIVPVVDSVHSLPNIEDAFDVMKVGRNFGKIVVRVQQESAKI</sequence>
<dbReference type="STRING" id="342668.A0A1B8G900"/>
<evidence type="ECO:0000259" key="1">
    <source>
        <dbReference type="SMART" id="SM00829"/>
    </source>
</evidence>
<name>A0A1B8G900_9PEZI</name>
<dbReference type="RefSeq" id="XP_018126053.1">
    <property type="nucleotide sequence ID" value="XM_018278844.2"/>
</dbReference>
<dbReference type="SUPFAM" id="SSF50129">
    <property type="entry name" value="GroES-like"/>
    <property type="match status" value="1"/>
</dbReference>
<dbReference type="PANTHER" id="PTHR45033:SF3">
    <property type="entry name" value="DEHYDROGENASE, PUTATIVE (AFU_ORTHOLOGUE AFUA_2G13270)-RELATED"/>
    <property type="match status" value="1"/>
</dbReference>
<dbReference type="PANTHER" id="PTHR45033">
    <property type="match status" value="1"/>
</dbReference>
<protein>
    <recommendedName>
        <fullName evidence="1">Enoyl reductase (ER) domain-containing protein</fullName>
    </recommendedName>
</protein>
<evidence type="ECO:0000313" key="2">
    <source>
        <dbReference type="EMBL" id="OBT92320.1"/>
    </source>
</evidence>
<dbReference type="InterPro" id="IPR020843">
    <property type="entry name" value="ER"/>
</dbReference>
<dbReference type="InterPro" id="IPR052711">
    <property type="entry name" value="Zinc_ADH-like"/>
</dbReference>
<dbReference type="AlphaFoldDB" id="A0A1B8G900"/>
<dbReference type="Pfam" id="PF08240">
    <property type="entry name" value="ADH_N"/>
    <property type="match status" value="1"/>
</dbReference>
<dbReference type="FunFam" id="3.40.50.720:FF:000481">
    <property type="entry name" value="Alcohol dehydrogenase, variant"/>
    <property type="match status" value="1"/>
</dbReference>
<evidence type="ECO:0000313" key="3">
    <source>
        <dbReference type="Proteomes" id="UP000091956"/>
    </source>
</evidence>
<reference evidence="2 3" key="1">
    <citation type="submission" date="2016-03" db="EMBL/GenBank/DDBJ databases">
        <title>Comparative genomics of Pseudogymnoascus destructans, the fungus causing white-nose syndrome of bats.</title>
        <authorList>
            <person name="Palmer J.M."/>
            <person name="Drees K.P."/>
            <person name="Foster J.T."/>
            <person name="Lindner D.L."/>
        </authorList>
    </citation>
    <scope>NUCLEOTIDE SEQUENCE [LARGE SCALE GENOMIC DNA]</scope>
    <source>
        <strain evidence="2 3">UAMH 10579</strain>
    </source>
</reference>
<dbReference type="GeneID" id="28842816"/>
<dbReference type="InterPro" id="IPR013154">
    <property type="entry name" value="ADH-like_N"/>
</dbReference>
<dbReference type="OrthoDB" id="449487at2759"/>
<dbReference type="Gene3D" id="3.90.180.10">
    <property type="entry name" value="Medium-chain alcohol dehydrogenases, catalytic domain"/>
    <property type="match status" value="1"/>
</dbReference>
<feature type="domain" description="Enoyl reductase (ER)" evidence="1">
    <location>
        <begin position="12"/>
        <end position="346"/>
    </location>
</feature>
<reference evidence="3" key="2">
    <citation type="journal article" date="2018" name="Nat. Commun.">
        <title>Extreme sensitivity to ultraviolet light in the fungal pathogen causing white-nose syndrome of bats.</title>
        <authorList>
            <person name="Palmer J.M."/>
            <person name="Drees K.P."/>
            <person name="Foster J.T."/>
            <person name="Lindner D.L."/>
        </authorList>
    </citation>
    <scope>NUCLEOTIDE SEQUENCE [LARGE SCALE GENOMIC DNA]</scope>
    <source>
        <strain evidence="3">UAMH 10579</strain>
    </source>
</reference>
<proteinExistence type="predicted"/>
<dbReference type="GO" id="GO:0016491">
    <property type="term" value="F:oxidoreductase activity"/>
    <property type="evidence" value="ECO:0007669"/>
    <property type="project" value="InterPro"/>
</dbReference>
<dbReference type="Pfam" id="PF00107">
    <property type="entry name" value="ADH_zinc_N"/>
    <property type="match status" value="1"/>
</dbReference>
<dbReference type="InterPro" id="IPR036291">
    <property type="entry name" value="NAD(P)-bd_dom_sf"/>
</dbReference>
<dbReference type="InterPro" id="IPR011032">
    <property type="entry name" value="GroES-like_sf"/>
</dbReference>
<organism evidence="2 3">
    <name type="scientific">Pseudogymnoascus verrucosus</name>
    <dbReference type="NCBI Taxonomy" id="342668"/>
    <lineage>
        <taxon>Eukaryota</taxon>
        <taxon>Fungi</taxon>
        <taxon>Dikarya</taxon>
        <taxon>Ascomycota</taxon>
        <taxon>Pezizomycotina</taxon>
        <taxon>Leotiomycetes</taxon>
        <taxon>Thelebolales</taxon>
        <taxon>Thelebolaceae</taxon>
        <taxon>Pseudogymnoascus</taxon>
    </lineage>
</organism>
<dbReference type="Gene3D" id="3.40.50.720">
    <property type="entry name" value="NAD(P)-binding Rossmann-like Domain"/>
    <property type="match status" value="1"/>
</dbReference>
<gene>
    <name evidence="2" type="ORF">VE01_09430</name>
</gene>
<keyword evidence="3" id="KW-1185">Reference proteome</keyword>
<dbReference type="EMBL" id="KV460269">
    <property type="protein sequence ID" value="OBT92320.1"/>
    <property type="molecule type" value="Genomic_DNA"/>
</dbReference>
<dbReference type="SMART" id="SM00829">
    <property type="entry name" value="PKS_ER"/>
    <property type="match status" value="1"/>
</dbReference>